<dbReference type="Gene3D" id="1.10.168.10">
    <property type="entry name" value="Phosducin, domain 2"/>
    <property type="match status" value="1"/>
</dbReference>
<evidence type="ECO:0000313" key="7">
    <source>
        <dbReference type="EMBL" id="KAB0796574.1"/>
    </source>
</evidence>
<keyword evidence="2" id="KW-0597">Phosphoprotein</keyword>
<dbReference type="InterPro" id="IPR023196">
    <property type="entry name" value="Phosducin_N_dom_sf"/>
</dbReference>
<dbReference type="InterPro" id="IPR036249">
    <property type="entry name" value="Thioredoxin-like_sf"/>
</dbReference>
<reference evidence="6 8" key="2">
    <citation type="journal article" date="2018" name="Elife">
        <title>Firefly genomes illuminate parallel origins of bioluminescence in beetles.</title>
        <authorList>
            <person name="Fallon T.R."/>
            <person name="Lower S.E."/>
            <person name="Chang C.H."/>
            <person name="Bessho-Uehara M."/>
            <person name="Martin G.J."/>
            <person name="Bewick A.J."/>
            <person name="Behringer M."/>
            <person name="Debat H.J."/>
            <person name="Wong I."/>
            <person name="Day J.C."/>
            <person name="Suvorov A."/>
            <person name="Silva C.J."/>
            <person name="Stanger-Hall K.F."/>
            <person name="Hall D.W."/>
            <person name="Schmitz R.J."/>
            <person name="Nelson D.R."/>
            <person name="Lewis S.M."/>
            <person name="Shigenobu S."/>
            <person name="Bybee S.M."/>
            <person name="Larracuente A.M."/>
            <person name="Oba Y."/>
            <person name="Weng J.K."/>
        </authorList>
    </citation>
    <scope>NUCLEOTIDE SEQUENCE [LARGE SCALE GENOMIC DNA]</scope>
    <source>
        <strain evidence="6">1611_PpyrPB1</strain>
        <tissue evidence="6">Whole body</tissue>
    </source>
</reference>
<feature type="compositionally biased region" description="Basic and acidic residues" evidence="3">
    <location>
        <begin position="1"/>
        <end position="14"/>
    </location>
</feature>
<dbReference type="EMBL" id="GEZM01049063">
    <property type="protein sequence ID" value="JAV76136.1"/>
    <property type="molecule type" value="Transcribed_RNA"/>
</dbReference>
<evidence type="ECO:0000256" key="1">
    <source>
        <dbReference type="ARBA" id="ARBA00009686"/>
    </source>
</evidence>
<keyword evidence="8" id="KW-1185">Reference proteome</keyword>
<dbReference type="GO" id="GO:0008277">
    <property type="term" value="P:regulation of G protein-coupled receptor signaling pathway"/>
    <property type="evidence" value="ECO:0007669"/>
    <property type="project" value="InterPro"/>
</dbReference>
<dbReference type="EMBL" id="VVIM01000007">
    <property type="protein sequence ID" value="KAB0796573.1"/>
    <property type="molecule type" value="Genomic_DNA"/>
</dbReference>
<dbReference type="Proteomes" id="UP000327044">
    <property type="component" value="Unassembled WGS sequence"/>
</dbReference>
<comment type="similarity">
    <text evidence="1">Belongs to the phosducin family.</text>
</comment>
<gene>
    <name evidence="6" type="ORF">PPYR_10634</name>
    <name evidence="7" type="ORF">PPYR_10635</name>
</gene>
<evidence type="ECO:0000313" key="8">
    <source>
        <dbReference type="Proteomes" id="UP000327044"/>
    </source>
</evidence>
<reference evidence="6" key="3">
    <citation type="submission" date="2019-08" db="EMBL/GenBank/DDBJ databases">
        <authorList>
            <consortium name="Photinus pyralis genome working group"/>
            <person name="Fallon T.R."/>
            <person name="Sander Lower S.E."/>
            <person name="Weng J.-K."/>
        </authorList>
    </citation>
    <scope>NUCLEOTIDE SEQUENCE</scope>
    <source>
        <strain evidence="6">1611_PpyrPB1</strain>
        <tissue evidence="6">Whole body</tissue>
    </source>
</reference>
<dbReference type="Pfam" id="PF02114">
    <property type="entry name" value="Phosducin"/>
    <property type="match status" value="1"/>
</dbReference>
<evidence type="ECO:0000256" key="2">
    <source>
        <dbReference type="ARBA" id="ARBA00022553"/>
    </source>
</evidence>
<dbReference type="InterPro" id="IPR051499">
    <property type="entry name" value="Phosducin-like_reg"/>
</dbReference>
<dbReference type="InterPro" id="IPR024253">
    <property type="entry name" value="Phosducin_thioredoxin-like_dom"/>
</dbReference>
<evidence type="ECO:0000259" key="4">
    <source>
        <dbReference type="Pfam" id="PF02114"/>
    </source>
</evidence>
<organism evidence="5">
    <name type="scientific">Photinus pyralis</name>
    <name type="common">Common eastern firefly</name>
    <name type="synonym">Lampyris pyralis</name>
    <dbReference type="NCBI Taxonomy" id="7054"/>
    <lineage>
        <taxon>Eukaryota</taxon>
        <taxon>Metazoa</taxon>
        <taxon>Ecdysozoa</taxon>
        <taxon>Arthropoda</taxon>
        <taxon>Hexapoda</taxon>
        <taxon>Insecta</taxon>
        <taxon>Pterygota</taxon>
        <taxon>Neoptera</taxon>
        <taxon>Endopterygota</taxon>
        <taxon>Coleoptera</taxon>
        <taxon>Polyphaga</taxon>
        <taxon>Elateriformia</taxon>
        <taxon>Elateroidea</taxon>
        <taxon>Lampyridae</taxon>
        <taxon>Lampyrinae</taxon>
        <taxon>Photinus</taxon>
    </lineage>
</organism>
<evidence type="ECO:0000313" key="5">
    <source>
        <dbReference type="EMBL" id="JAV76136.1"/>
    </source>
</evidence>
<feature type="region of interest" description="Disordered" evidence="3">
    <location>
        <begin position="1"/>
        <end position="45"/>
    </location>
</feature>
<dbReference type="CDD" id="cd02987">
    <property type="entry name" value="Phd_like_Phd"/>
    <property type="match status" value="1"/>
</dbReference>
<evidence type="ECO:0000256" key="3">
    <source>
        <dbReference type="SAM" id="MobiDB-lite"/>
    </source>
</evidence>
<dbReference type="EMBL" id="GEZM01049062">
    <property type="protein sequence ID" value="JAV76137.1"/>
    <property type="molecule type" value="Transcribed_RNA"/>
</dbReference>
<dbReference type="EMBL" id="VVIM01000007">
    <property type="protein sequence ID" value="KAB0796574.1"/>
    <property type="molecule type" value="Genomic_DNA"/>
</dbReference>
<dbReference type="SUPFAM" id="SSF52833">
    <property type="entry name" value="Thioredoxin-like"/>
    <property type="match status" value="1"/>
</dbReference>
<dbReference type="PANTHER" id="PTHR46052:SF1">
    <property type="entry name" value="PHOSDUCIN-LIKE PROTEIN"/>
    <property type="match status" value="1"/>
</dbReference>
<dbReference type="InParanoid" id="A0A1Y1LWX9"/>
<feature type="compositionally biased region" description="Acidic residues" evidence="3">
    <location>
        <begin position="21"/>
        <end position="31"/>
    </location>
</feature>
<protein>
    <recommendedName>
        <fullName evidence="4">Phosducin domain-containing protein</fullName>
    </recommendedName>
</protein>
<evidence type="ECO:0000313" key="6">
    <source>
        <dbReference type="EMBL" id="KAB0796573.1"/>
    </source>
</evidence>
<reference evidence="5" key="1">
    <citation type="journal article" date="2016" name="Sci. Rep.">
        <title>Molecular characterization of firefly nuptial gifts: a multi-omics approach sheds light on postcopulatory sexual selection.</title>
        <authorList>
            <person name="Al-Wathiqui N."/>
            <person name="Fallon T.R."/>
            <person name="South A."/>
            <person name="Weng J.K."/>
            <person name="Lewis S.M."/>
        </authorList>
    </citation>
    <scope>NUCLEOTIDE SEQUENCE</scope>
</reference>
<proteinExistence type="inferred from homology"/>
<feature type="domain" description="Phosducin" evidence="4">
    <location>
        <begin position="105"/>
        <end position="261"/>
    </location>
</feature>
<sequence length="275" mass="31399">MATLEDKILGEKSHNYCSSSEESDGEDEATSETEKVTKPQVENTPQEVLKWEGVSQNTGPKGVIKDWQGFRQLEKEKREIEERNCIELAKKLTLTVQTALDEEKEWAELEAELLDDQFLLEYQRKRMEEMVTKFESQAHFGKLIYLKDGKEFLSCIDEEDQRVTIIIHIYENEIEACRVMNDRLTELCKIYTNTKFCAIKGSQAGVSSQFKKIGVPALLVYKQGSLIANFVKLTDKLGDHFYVEDVIQLLVTHGILVDKSLCPPIIANSYDSDSS</sequence>
<name>A0A1Y1LWX9_PHOPY</name>
<dbReference type="PANTHER" id="PTHR46052">
    <property type="entry name" value="PHOSDUCIN-LIKE PROTEIN"/>
    <property type="match status" value="1"/>
</dbReference>
<dbReference type="Gene3D" id="3.40.30.10">
    <property type="entry name" value="Glutaredoxin"/>
    <property type="match status" value="1"/>
</dbReference>
<dbReference type="InterPro" id="IPR001200">
    <property type="entry name" value="Phosducin"/>
</dbReference>
<dbReference type="FunCoup" id="A0A1Y1LWX9">
    <property type="interactions" value="962"/>
</dbReference>
<dbReference type="OrthoDB" id="70588at2759"/>
<dbReference type="PRINTS" id="PR00677">
    <property type="entry name" value="PHOSDUCIN"/>
</dbReference>
<dbReference type="AlphaFoldDB" id="A0A1Y1LWX9"/>
<accession>A0A1Y1LWX9</accession>